<reference evidence="1 2" key="1">
    <citation type="submission" date="2022-02" db="EMBL/GenBank/DDBJ databases">
        <authorList>
            <person name="Min J."/>
        </authorList>
    </citation>
    <scope>NUCLEOTIDE SEQUENCE [LARGE SCALE GENOMIC DNA]</scope>
    <source>
        <strain evidence="1 2">GR10-1</strain>
    </source>
</reference>
<evidence type="ECO:0000313" key="1">
    <source>
        <dbReference type="EMBL" id="MCH5597749.1"/>
    </source>
</evidence>
<evidence type="ECO:0008006" key="3">
    <source>
        <dbReference type="Google" id="ProtNLM"/>
    </source>
</evidence>
<accession>A0ABS9SHA8</accession>
<protein>
    <recommendedName>
        <fullName evidence="3">WG repeat-containing protein</fullName>
    </recommendedName>
</protein>
<keyword evidence="2" id="KW-1185">Reference proteome</keyword>
<sequence>MEYNFRYFEYKMDGRIVIETPQSGWDNGKGKFALTEFKVVDTTGKFAGYFKGNMSYVDDQGKTVTITEGQFNLPRNDLK</sequence>
<dbReference type="RefSeq" id="WP_240827117.1">
    <property type="nucleotide sequence ID" value="NZ_JAKWBL010000001.1"/>
</dbReference>
<gene>
    <name evidence="1" type="ORF">MKP09_07425</name>
</gene>
<dbReference type="Proteomes" id="UP001202248">
    <property type="component" value="Unassembled WGS sequence"/>
</dbReference>
<proteinExistence type="predicted"/>
<evidence type="ECO:0000313" key="2">
    <source>
        <dbReference type="Proteomes" id="UP001202248"/>
    </source>
</evidence>
<dbReference type="EMBL" id="JAKWBL010000001">
    <property type="protein sequence ID" value="MCH5597749.1"/>
    <property type="molecule type" value="Genomic_DNA"/>
</dbReference>
<comment type="caution">
    <text evidence="1">The sequence shown here is derived from an EMBL/GenBank/DDBJ whole genome shotgun (WGS) entry which is preliminary data.</text>
</comment>
<name>A0ABS9SHA8_9BACT</name>
<organism evidence="1 2">
    <name type="scientific">Niabella ginsengisoli</name>
    <dbReference type="NCBI Taxonomy" id="522298"/>
    <lineage>
        <taxon>Bacteria</taxon>
        <taxon>Pseudomonadati</taxon>
        <taxon>Bacteroidota</taxon>
        <taxon>Chitinophagia</taxon>
        <taxon>Chitinophagales</taxon>
        <taxon>Chitinophagaceae</taxon>
        <taxon>Niabella</taxon>
    </lineage>
</organism>